<reference evidence="4" key="1">
    <citation type="submission" date="2021-01" db="EMBL/GenBank/DDBJ databases">
        <authorList>
            <consortium name="Genoscope - CEA"/>
            <person name="William W."/>
        </authorList>
    </citation>
    <scope>NUCLEOTIDE SEQUENCE</scope>
</reference>
<dbReference type="Proteomes" id="UP000692954">
    <property type="component" value="Unassembled WGS sequence"/>
</dbReference>
<gene>
    <name evidence="4" type="ORF">PSON_ATCC_30995.1.T0710293</name>
</gene>
<protein>
    <recommendedName>
        <fullName evidence="3">AIG1-type G domain-containing protein</fullName>
    </recommendedName>
</protein>
<dbReference type="GO" id="GO:0005525">
    <property type="term" value="F:GTP binding"/>
    <property type="evidence" value="ECO:0007669"/>
    <property type="project" value="InterPro"/>
</dbReference>
<name>A0A8S1P9G7_9CILI</name>
<dbReference type="EMBL" id="CAJJDN010000071">
    <property type="protein sequence ID" value="CAD8099388.1"/>
    <property type="molecule type" value="Genomic_DNA"/>
</dbReference>
<sequence>MYCTRHQKEVNFFCTNSNCKDARLFCFCCIQNGMHISHSVDQKEINQINNFIQEIHEISQNLLQIVVKQQQLAQDTYNTLITGIKTKYQISIECFNKINLDQKTEVLNTMIKFKDEQKKQIEQQIQVLDNQYKQLHNFYQQLQLNITPNYLLIQKFQSPQVNQLKPFTQQQFQKQTPFVIIQPQQFQNLQAFPQDANQFNQNKQVSLQNTNQTQKLQFNQYQYQKQQQQNLLQDDKLKQTDLQMNYNDSTQNNNQVPQVLPFIQQQQFNPSNIQLNQNLFYQPLNIDNQKQIIKEQLEQLTRKCKLIEQKKENDSILKIYLYPRYQASQFKDISEFKTLIVIGETGVGKSTTINFFCNYYLGVQYDYPFRFLIVDETGDNFRNQAFSQTSEVLEYYLKGTDGKPGLRIIDTPGFGDTRGQAYDEQITKLITDKLEELDSLTLICFVIRSTLNRLTIPQKYVMNKLLQLFGNDVIENFMFLFTFADYDEPEALQALFFPGDKQHSASPVAKFIAQTKDPYWFKFNNSAFKGVGKPTIYKTLWDEAYDQFQQFYEEKILKTEFVSLKLTKEVIFERKQIQNIIIHLKPEIQKQLTLIDEIEVLVERIEKLSQQEFESKNFKISLKGFEIVKIDLKPKEYVTNCIKCNFDCHYPCSCGEYTRNCCAMSNGQCTVCEGKCNWQDHKNMSFRFEVKENVKEVVLEDLKKRHQELSKIKISKQDLLNQLNQDLLSNKQKCQGKIQQLLKSVKRLNEIALQPAISDVESEFIVYLIKEEEQQKKPGYEARIKNLQTIKEQQKWLIDQLNNK</sequence>
<dbReference type="Pfam" id="PF04548">
    <property type="entry name" value="AIG1"/>
    <property type="match status" value="1"/>
</dbReference>
<dbReference type="PANTHER" id="PTHR32046:SF14">
    <property type="match status" value="1"/>
</dbReference>
<dbReference type="AlphaFoldDB" id="A0A8S1P9G7"/>
<dbReference type="OrthoDB" id="313398at2759"/>
<evidence type="ECO:0000259" key="3">
    <source>
        <dbReference type="Pfam" id="PF04548"/>
    </source>
</evidence>
<keyword evidence="1" id="KW-0547">Nucleotide-binding</keyword>
<evidence type="ECO:0000313" key="5">
    <source>
        <dbReference type="Proteomes" id="UP000692954"/>
    </source>
</evidence>
<dbReference type="PANTHER" id="PTHR32046">
    <property type="entry name" value="G DOMAIN-CONTAINING PROTEIN"/>
    <property type="match status" value="1"/>
</dbReference>
<keyword evidence="2" id="KW-0175">Coiled coil</keyword>
<feature type="domain" description="AIG1-type G" evidence="3">
    <location>
        <begin position="338"/>
        <end position="494"/>
    </location>
</feature>
<comment type="caution">
    <text evidence="4">The sequence shown here is derived from an EMBL/GenBank/DDBJ whole genome shotgun (WGS) entry which is preliminary data.</text>
</comment>
<evidence type="ECO:0000256" key="1">
    <source>
        <dbReference type="ARBA" id="ARBA00022741"/>
    </source>
</evidence>
<evidence type="ECO:0000256" key="2">
    <source>
        <dbReference type="SAM" id="Coils"/>
    </source>
</evidence>
<dbReference type="InterPro" id="IPR006703">
    <property type="entry name" value="G_AIG1"/>
</dbReference>
<accession>A0A8S1P9G7</accession>
<feature type="coiled-coil region" evidence="2">
    <location>
        <begin position="111"/>
        <end position="138"/>
    </location>
</feature>
<keyword evidence="5" id="KW-1185">Reference proteome</keyword>
<organism evidence="4 5">
    <name type="scientific">Paramecium sonneborni</name>
    <dbReference type="NCBI Taxonomy" id="65129"/>
    <lineage>
        <taxon>Eukaryota</taxon>
        <taxon>Sar</taxon>
        <taxon>Alveolata</taxon>
        <taxon>Ciliophora</taxon>
        <taxon>Intramacronucleata</taxon>
        <taxon>Oligohymenophorea</taxon>
        <taxon>Peniculida</taxon>
        <taxon>Parameciidae</taxon>
        <taxon>Paramecium</taxon>
    </lineage>
</organism>
<proteinExistence type="predicted"/>
<evidence type="ECO:0000313" key="4">
    <source>
        <dbReference type="EMBL" id="CAD8099388.1"/>
    </source>
</evidence>